<feature type="transmembrane region" description="Helical" evidence="1">
    <location>
        <begin position="65"/>
        <end position="86"/>
    </location>
</feature>
<keyword evidence="1" id="KW-0812">Transmembrane</keyword>
<keyword evidence="1" id="KW-0472">Membrane</keyword>
<evidence type="ECO:0000313" key="3">
    <source>
        <dbReference type="Proteomes" id="UP000029590"/>
    </source>
</evidence>
<reference evidence="2 3" key="1">
    <citation type="submission" date="2014-04" db="EMBL/GenBank/DDBJ databases">
        <authorList>
            <person name="Bishop-Lilly K.A."/>
            <person name="Broomall S.M."/>
            <person name="Chain P.S."/>
            <person name="Chertkov O."/>
            <person name="Coyne S.R."/>
            <person name="Daligault H.E."/>
            <person name="Davenport K.W."/>
            <person name="Erkkila T."/>
            <person name="Frey K.G."/>
            <person name="Gibbons H.S."/>
            <person name="Gu W."/>
            <person name="Jaissle J."/>
            <person name="Johnson S.L."/>
            <person name="Koroleva G.I."/>
            <person name="Ladner J.T."/>
            <person name="Lo C.-C."/>
            <person name="Minogue T.D."/>
            <person name="Munk C."/>
            <person name="Palacios G.F."/>
            <person name="Redden C.L."/>
            <person name="Rosenzweig C.N."/>
            <person name="Scholz M.B."/>
            <person name="Teshima H."/>
            <person name="Xu Y."/>
        </authorList>
    </citation>
    <scope>NUCLEOTIDE SEQUENCE [LARGE SCALE GENOMIC DNA]</scope>
    <source>
        <strain evidence="3">gladioli</strain>
    </source>
</reference>
<organism evidence="2 3">
    <name type="scientific">Burkholderia gladioli</name>
    <name type="common">Pseudomonas marginata</name>
    <name type="synonym">Phytomonas marginata</name>
    <dbReference type="NCBI Taxonomy" id="28095"/>
    <lineage>
        <taxon>Bacteria</taxon>
        <taxon>Pseudomonadati</taxon>
        <taxon>Pseudomonadota</taxon>
        <taxon>Betaproteobacteria</taxon>
        <taxon>Burkholderiales</taxon>
        <taxon>Burkholderiaceae</taxon>
        <taxon>Burkholderia</taxon>
    </lineage>
</organism>
<evidence type="ECO:0000256" key="1">
    <source>
        <dbReference type="SAM" id="Phobius"/>
    </source>
</evidence>
<proteinExistence type="predicted"/>
<comment type="caution">
    <text evidence="2">The sequence shown here is derived from an EMBL/GenBank/DDBJ whole genome shotgun (WGS) entry which is preliminary data.</text>
</comment>
<dbReference type="KEGG" id="bgo:BM43_3944"/>
<feature type="transmembrane region" description="Helical" evidence="1">
    <location>
        <begin position="33"/>
        <end position="53"/>
    </location>
</feature>
<feature type="transmembrane region" description="Helical" evidence="1">
    <location>
        <begin position="6"/>
        <end position="26"/>
    </location>
</feature>
<accession>A0AAW3EVT5</accession>
<sequence length="102" mass="10556">MQPCFIVSHVPAWVVNGVTLTVGLALAQLSIGWAAGAIAAQAAMATAVCASLADVTTTTRRVDVVVVASTVAATLFLATHAAWRIADRATDGWYRGCRPDST</sequence>
<name>A0AAW3EVT5_BURGA</name>
<dbReference type="AlphaFoldDB" id="A0AAW3EVT5"/>
<dbReference type="RefSeq" id="WP_036050756.1">
    <property type="nucleotide sequence ID" value="NZ_CADEVY010000004.1"/>
</dbReference>
<dbReference type="Proteomes" id="UP000029590">
    <property type="component" value="Unassembled WGS sequence"/>
</dbReference>
<protein>
    <submittedName>
        <fullName evidence="2">Membrane protein</fullName>
    </submittedName>
</protein>
<gene>
    <name evidence="2" type="ORF">DM48_7561</name>
</gene>
<evidence type="ECO:0000313" key="2">
    <source>
        <dbReference type="EMBL" id="KGC10876.1"/>
    </source>
</evidence>
<dbReference type="EMBL" id="JPGG01000017">
    <property type="protein sequence ID" value="KGC10876.1"/>
    <property type="molecule type" value="Genomic_DNA"/>
</dbReference>
<keyword evidence="1" id="KW-1133">Transmembrane helix</keyword>